<feature type="region of interest" description="Disordered" evidence="1">
    <location>
        <begin position="1"/>
        <end position="23"/>
    </location>
</feature>
<evidence type="ECO:0000256" key="1">
    <source>
        <dbReference type="SAM" id="MobiDB-lite"/>
    </source>
</evidence>
<gene>
    <name evidence="2" type="ORF">TNIN_407351</name>
</gene>
<evidence type="ECO:0000313" key="2">
    <source>
        <dbReference type="EMBL" id="GFS30471.1"/>
    </source>
</evidence>
<reference evidence="2" key="1">
    <citation type="submission" date="2020-08" db="EMBL/GenBank/DDBJ databases">
        <title>Multicomponent nature underlies the extraordinary mechanical properties of spider dragline silk.</title>
        <authorList>
            <person name="Kono N."/>
            <person name="Nakamura H."/>
            <person name="Mori M."/>
            <person name="Yoshida Y."/>
            <person name="Ohtoshi R."/>
            <person name="Malay A.D."/>
            <person name="Moran D.A.P."/>
            <person name="Tomita M."/>
            <person name="Numata K."/>
            <person name="Arakawa K."/>
        </authorList>
    </citation>
    <scope>NUCLEOTIDE SEQUENCE</scope>
</reference>
<accession>A0A8X6I467</accession>
<dbReference type="Proteomes" id="UP000886998">
    <property type="component" value="Unassembled WGS sequence"/>
</dbReference>
<evidence type="ECO:0000313" key="3">
    <source>
        <dbReference type="Proteomes" id="UP000886998"/>
    </source>
</evidence>
<comment type="caution">
    <text evidence="2">The sequence shown here is derived from an EMBL/GenBank/DDBJ whole genome shotgun (WGS) entry which is preliminary data.</text>
</comment>
<organism evidence="2 3">
    <name type="scientific">Trichonephila inaurata madagascariensis</name>
    <dbReference type="NCBI Taxonomy" id="2747483"/>
    <lineage>
        <taxon>Eukaryota</taxon>
        <taxon>Metazoa</taxon>
        <taxon>Ecdysozoa</taxon>
        <taxon>Arthropoda</taxon>
        <taxon>Chelicerata</taxon>
        <taxon>Arachnida</taxon>
        <taxon>Araneae</taxon>
        <taxon>Araneomorphae</taxon>
        <taxon>Entelegynae</taxon>
        <taxon>Araneoidea</taxon>
        <taxon>Nephilidae</taxon>
        <taxon>Trichonephila</taxon>
        <taxon>Trichonephila inaurata</taxon>
    </lineage>
</organism>
<dbReference type="EMBL" id="BMAV01024152">
    <property type="protein sequence ID" value="GFS30471.1"/>
    <property type="molecule type" value="Genomic_DNA"/>
</dbReference>
<proteinExistence type="predicted"/>
<dbReference type="AlphaFoldDB" id="A0A8X6I467"/>
<keyword evidence="3" id="KW-1185">Reference proteome</keyword>
<sequence>MGDFISKNSQEKSTHRKQIPQKNSLPCAAIGSSEAKLLLSKQLTSAKGANTVRVATLGYQDIGGRSVSVTLLAAEENSPEGSIRARINALIVVHTLVVLPGWLILHQSELSSGPISVGARPCLMRMMKCMSVINTCD</sequence>
<protein>
    <submittedName>
        <fullName evidence="2">Uncharacterized protein</fullName>
    </submittedName>
</protein>
<name>A0A8X6I467_9ARAC</name>